<evidence type="ECO:0000313" key="4">
    <source>
        <dbReference type="Proteomes" id="UP000076830"/>
    </source>
</evidence>
<dbReference type="GO" id="GO:0030198">
    <property type="term" value="P:extracellular matrix organization"/>
    <property type="evidence" value="ECO:0007669"/>
    <property type="project" value="TreeGrafter"/>
</dbReference>
<keyword evidence="4" id="KW-1185">Reference proteome</keyword>
<protein>
    <recommendedName>
        <fullName evidence="5">Collagen triple helix repeat protein</fullName>
    </recommendedName>
</protein>
<reference evidence="3 4" key="1">
    <citation type="submission" date="2016-04" db="EMBL/GenBank/DDBJ databases">
        <title>Complete genome sequence of Dokdonella koreensis DS-123T.</title>
        <authorList>
            <person name="Kim J.F."/>
            <person name="Lee H."/>
            <person name="Kwak M.-J."/>
        </authorList>
    </citation>
    <scope>NUCLEOTIDE SEQUENCE [LARGE SCALE GENOMIC DNA]</scope>
    <source>
        <strain evidence="3 4">DS-123</strain>
    </source>
</reference>
<feature type="compositionally biased region" description="Low complexity" evidence="1">
    <location>
        <begin position="118"/>
        <end position="184"/>
    </location>
</feature>
<dbReference type="Proteomes" id="UP000076830">
    <property type="component" value="Chromosome"/>
</dbReference>
<dbReference type="InterPro" id="IPR050149">
    <property type="entry name" value="Collagen_superfamily"/>
</dbReference>
<dbReference type="OrthoDB" id="8821509at2"/>
<evidence type="ECO:0000256" key="1">
    <source>
        <dbReference type="SAM" id="MobiDB-lite"/>
    </source>
</evidence>
<feature type="region of interest" description="Disordered" evidence="1">
    <location>
        <begin position="94"/>
        <end position="238"/>
    </location>
</feature>
<keyword evidence="2" id="KW-0732">Signal</keyword>
<dbReference type="EMBL" id="CP015249">
    <property type="protein sequence ID" value="ANB17041.1"/>
    <property type="molecule type" value="Genomic_DNA"/>
</dbReference>
<organism evidence="3 4">
    <name type="scientific">Dokdonella koreensis DS-123</name>
    <dbReference type="NCBI Taxonomy" id="1300342"/>
    <lineage>
        <taxon>Bacteria</taxon>
        <taxon>Pseudomonadati</taxon>
        <taxon>Pseudomonadota</taxon>
        <taxon>Gammaproteobacteria</taxon>
        <taxon>Lysobacterales</taxon>
        <taxon>Rhodanobacteraceae</taxon>
        <taxon>Dokdonella</taxon>
    </lineage>
</organism>
<dbReference type="GO" id="GO:0005615">
    <property type="term" value="C:extracellular space"/>
    <property type="evidence" value="ECO:0007669"/>
    <property type="project" value="TreeGrafter"/>
</dbReference>
<dbReference type="STRING" id="1300342.I596_1011"/>
<evidence type="ECO:0000313" key="3">
    <source>
        <dbReference type="EMBL" id="ANB17041.1"/>
    </source>
</evidence>
<sequence>MRVSTRLTRRALVLAIAATVAHPALAQGDIEARPLANQGFIVTDETGTVLRLRVGADGQVTIPSLPSSLQQDQVVCFHATTGVLGRCAGGAGPVGPTGPTGPAGPSGAPGPTGPIGPAGPVGADGATGAQGPEGPIGATGPAGPTGPTGSIGPTGPTGPTGFTGPTGPSGPAGATGATGQAGPEGPVGPPGVVGPPGPPGEAGPAGATGPVGATGPIGPTGPTGFTGPTGPTGPAGSARYAVRINGTVSTALAQPLHPIGYSGTTNAQLSFVTPNGYVVSLLSDGYVFGSTGVSYDGPNCTGNVFLNSVNYLPGSVASAGAIHNLYYIPRTATTVNNPTRASQYNGATCNNSPTNPMSGDYYVGLPNVTATTGVGLANNTRYTVIVDYVP</sequence>
<dbReference type="AlphaFoldDB" id="A0A160DSZ1"/>
<dbReference type="PANTHER" id="PTHR24023:SF1095">
    <property type="entry name" value="EGF-LIKE DOMAIN-CONTAINING PROTEIN"/>
    <property type="match status" value="1"/>
</dbReference>
<evidence type="ECO:0008006" key="5">
    <source>
        <dbReference type="Google" id="ProtNLM"/>
    </source>
</evidence>
<feature type="compositionally biased region" description="Low complexity" evidence="1">
    <location>
        <begin position="202"/>
        <end position="236"/>
    </location>
</feature>
<proteinExistence type="predicted"/>
<evidence type="ECO:0000256" key="2">
    <source>
        <dbReference type="SAM" id="SignalP"/>
    </source>
</evidence>
<feature type="signal peptide" evidence="2">
    <location>
        <begin position="1"/>
        <end position="26"/>
    </location>
</feature>
<dbReference type="KEGG" id="dko:I596_1011"/>
<dbReference type="PATRIC" id="fig|1300342.3.peg.987"/>
<feature type="compositionally biased region" description="Pro residues" evidence="1">
    <location>
        <begin position="186"/>
        <end position="201"/>
    </location>
</feature>
<accession>A0A160DSZ1</accession>
<dbReference type="GO" id="GO:0030020">
    <property type="term" value="F:extracellular matrix structural constituent conferring tensile strength"/>
    <property type="evidence" value="ECO:0007669"/>
    <property type="project" value="TreeGrafter"/>
</dbReference>
<name>A0A160DSZ1_9GAMM</name>
<dbReference type="GO" id="GO:0031012">
    <property type="term" value="C:extracellular matrix"/>
    <property type="evidence" value="ECO:0007669"/>
    <property type="project" value="TreeGrafter"/>
</dbReference>
<gene>
    <name evidence="3" type="ORF">I596_1011</name>
</gene>
<feature type="chain" id="PRO_5007813125" description="Collagen triple helix repeat protein" evidence="2">
    <location>
        <begin position="27"/>
        <end position="390"/>
    </location>
</feature>
<dbReference type="Pfam" id="PF01391">
    <property type="entry name" value="Collagen"/>
    <property type="match status" value="2"/>
</dbReference>
<dbReference type="InterPro" id="IPR008160">
    <property type="entry name" value="Collagen"/>
</dbReference>
<dbReference type="PANTHER" id="PTHR24023">
    <property type="entry name" value="COLLAGEN ALPHA"/>
    <property type="match status" value="1"/>
</dbReference>